<dbReference type="CDD" id="cd00144">
    <property type="entry name" value="MPP_PPP_family"/>
    <property type="match status" value="1"/>
</dbReference>
<dbReference type="InterPro" id="IPR029052">
    <property type="entry name" value="Metallo-depent_PP-like"/>
</dbReference>
<dbReference type="InterPro" id="IPR050126">
    <property type="entry name" value="Ap4A_hydrolase"/>
</dbReference>
<dbReference type="Proteomes" id="UP000996601">
    <property type="component" value="Unassembled WGS sequence"/>
</dbReference>
<protein>
    <submittedName>
        <fullName evidence="2">Serine/threonine protein phosphatase</fullName>
    </submittedName>
</protein>
<comment type="caution">
    <text evidence="2">The sequence shown here is derived from an EMBL/GenBank/DDBJ whole genome shotgun (WGS) entry which is preliminary data.</text>
</comment>
<dbReference type="PANTHER" id="PTHR42850">
    <property type="entry name" value="METALLOPHOSPHOESTERASE"/>
    <property type="match status" value="1"/>
</dbReference>
<dbReference type="EMBL" id="WHSB02000009">
    <property type="protein sequence ID" value="MCQ4632772.1"/>
    <property type="molecule type" value="Genomic_DNA"/>
</dbReference>
<keyword evidence="3" id="KW-1185">Reference proteome</keyword>
<dbReference type="RefSeq" id="WP_256119404.1">
    <property type="nucleotide sequence ID" value="NZ_WHSB02000009.1"/>
</dbReference>
<evidence type="ECO:0000313" key="3">
    <source>
        <dbReference type="Proteomes" id="UP000996601"/>
    </source>
</evidence>
<dbReference type="InterPro" id="IPR004843">
    <property type="entry name" value="Calcineurin-like_PHP"/>
</dbReference>
<accession>A0ABT1RCB4</accession>
<evidence type="ECO:0000313" key="2">
    <source>
        <dbReference type="EMBL" id="MCQ4632772.1"/>
    </source>
</evidence>
<organism evidence="2 3">
    <name type="scientific">Shinella lacus</name>
    <dbReference type="NCBI Taxonomy" id="2654216"/>
    <lineage>
        <taxon>Bacteria</taxon>
        <taxon>Pseudomonadati</taxon>
        <taxon>Pseudomonadota</taxon>
        <taxon>Alphaproteobacteria</taxon>
        <taxon>Hyphomicrobiales</taxon>
        <taxon>Rhizobiaceae</taxon>
        <taxon>Shinella</taxon>
    </lineage>
</organism>
<dbReference type="SUPFAM" id="SSF56300">
    <property type="entry name" value="Metallo-dependent phosphatases"/>
    <property type="match status" value="1"/>
</dbReference>
<reference evidence="2" key="1">
    <citation type="submission" date="2021-07" db="EMBL/GenBank/DDBJ databases">
        <title>Shinella sp. nov., a novel member of the genus Shinella from water.</title>
        <authorList>
            <person name="Deng Y."/>
        </authorList>
    </citation>
    <scope>NUCLEOTIDE SEQUENCE</scope>
    <source>
        <strain evidence="2">CPCC 100929</strain>
    </source>
</reference>
<name>A0ABT1RCB4_9HYPH</name>
<evidence type="ECO:0000259" key="1">
    <source>
        <dbReference type="Pfam" id="PF00149"/>
    </source>
</evidence>
<gene>
    <name evidence="2" type="ORF">GB927_022215</name>
</gene>
<dbReference type="Gene3D" id="3.60.21.10">
    <property type="match status" value="1"/>
</dbReference>
<dbReference type="Pfam" id="PF00149">
    <property type="entry name" value="Metallophos"/>
    <property type="match status" value="1"/>
</dbReference>
<feature type="domain" description="Calcineurin-like phosphoesterase" evidence="1">
    <location>
        <begin position="22"/>
        <end position="220"/>
    </location>
</feature>
<dbReference type="PANTHER" id="PTHR42850:SF4">
    <property type="entry name" value="ZINC-DEPENDENT ENDOPOLYPHOSPHATASE"/>
    <property type="match status" value="1"/>
</dbReference>
<sequence length="249" mass="27359">MSIALPPLRRRRLTLPADQPLIYAIGDVHGCHDAVLALEEKIRADAAAYAGVPPLILYLGDYVDRGPASNAVIEHLATERHADGIERIALCGNHDDTFLKFIIDPLQHLRWLDYGGDATLRSYGIDLADYRYGERGMRALGEALRQRVPPHHIAFLQDLPIAALSGRRLFVHAGIQPGVPLPQQKDYDMIWIREPFLSEGPGLPITVIHGHTAGPEPVFGTDRICIDTTCYASGRLTALKVTPEGATLL</sequence>
<proteinExistence type="predicted"/>